<dbReference type="Gramene" id="KFK34085">
    <property type="protein sequence ID" value="KFK34085"/>
    <property type="gene ID" value="AALP_AA5G100400"/>
</dbReference>
<reference evidence="2" key="1">
    <citation type="journal article" date="2015" name="Nat. Plants">
        <title>Genome expansion of Arabis alpina linked with retrotransposition and reduced symmetric DNA methylation.</title>
        <authorList>
            <person name="Willing E.M."/>
            <person name="Rawat V."/>
            <person name="Mandakova T."/>
            <person name="Maumus F."/>
            <person name="James G.V."/>
            <person name="Nordstroem K.J."/>
            <person name="Becker C."/>
            <person name="Warthmann N."/>
            <person name="Chica C."/>
            <person name="Szarzynska B."/>
            <person name="Zytnicki M."/>
            <person name="Albani M.C."/>
            <person name="Kiefer C."/>
            <person name="Bergonzi S."/>
            <person name="Castaings L."/>
            <person name="Mateos J.L."/>
            <person name="Berns M.C."/>
            <person name="Bujdoso N."/>
            <person name="Piofczyk T."/>
            <person name="de Lorenzo L."/>
            <person name="Barrero-Sicilia C."/>
            <person name="Mateos I."/>
            <person name="Piednoel M."/>
            <person name="Hagmann J."/>
            <person name="Chen-Min-Tao R."/>
            <person name="Iglesias-Fernandez R."/>
            <person name="Schuster S.C."/>
            <person name="Alonso-Blanco C."/>
            <person name="Roudier F."/>
            <person name="Carbonero P."/>
            <person name="Paz-Ares J."/>
            <person name="Davis S.J."/>
            <person name="Pecinka A."/>
            <person name="Quesneville H."/>
            <person name="Colot V."/>
            <person name="Lysak M.A."/>
            <person name="Weigel D."/>
            <person name="Coupland G."/>
            <person name="Schneeberger K."/>
        </authorList>
    </citation>
    <scope>NUCLEOTIDE SEQUENCE [LARGE SCALE GENOMIC DNA]</scope>
    <source>
        <strain evidence="2">cv. Pajares</strain>
    </source>
</reference>
<dbReference type="AlphaFoldDB" id="A0A087GW33"/>
<protein>
    <submittedName>
        <fullName evidence="1">Uncharacterized protein</fullName>
    </submittedName>
</protein>
<sequence>MAQGRPMLLSVVVSMAEPPEQIQLCSCRAYLTMQAKIWSNTPEPPDPPDPPDVYDPLSPSCNIFYPWPPLPCTTTSLTKLRVVPAFERSFTVSIISSPELTGNLPRVSGSSRKSHTLLPSQTTSSRRPQILRWIKFTLLMGQIKLFSPLRPKGKACGNHPFKLSVHSICFVLCREWFSTKILLYGEIKTNIVLFFEEIILTNFLLYGEIVFIIFLRSGENQSTDILFY</sequence>
<proteinExistence type="predicted"/>
<organism evidence="1 2">
    <name type="scientific">Arabis alpina</name>
    <name type="common">Alpine rock-cress</name>
    <dbReference type="NCBI Taxonomy" id="50452"/>
    <lineage>
        <taxon>Eukaryota</taxon>
        <taxon>Viridiplantae</taxon>
        <taxon>Streptophyta</taxon>
        <taxon>Embryophyta</taxon>
        <taxon>Tracheophyta</taxon>
        <taxon>Spermatophyta</taxon>
        <taxon>Magnoliopsida</taxon>
        <taxon>eudicotyledons</taxon>
        <taxon>Gunneridae</taxon>
        <taxon>Pentapetalae</taxon>
        <taxon>rosids</taxon>
        <taxon>malvids</taxon>
        <taxon>Brassicales</taxon>
        <taxon>Brassicaceae</taxon>
        <taxon>Arabideae</taxon>
        <taxon>Arabis</taxon>
    </lineage>
</organism>
<dbReference type="EMBL" id="CM002873">
    <property type="protein sequence ID" value="KFK34085.1"/>
    <property type="molecule type" value="Genomic_DNA"/>
</dbReference>
<keyword evidence="2" id="KW-1185">Reference proteome</keyword>
<dbReference type="Proteomes" id="UP000029120">
    <property type="component" value="Chromosome 5"/>
</dbReference>
<accession>A0A087GW33</accession>
<evidence type="ECO:0000313" key="2">
    <source>
        <dbReference type="Proteomes" id="UP000029120"/>
    </source>
</evidence>
<evidence type="ECO:0000313" key="1">
    <source>
        <dbReference type="EMBL" id="KFK34085.1"/>
    </source>
</evidence>
<name>A0A087GW33_ARAAL</name>
<gene>
    <name evidence="1" type="ordered locus">AALP_Aa5g100400</name>
</gene>